<feature type="compositionally biased region" description="Low complexity" evidence="6">
    <location>
        <begin position="810"/>
        <end position="830"/>
    </location>
</feature>
<feature type="region of interest" description="Disordered" evidence="6">
    <location>
        <begin position="918"/>
        <end position="986"/>
    </location>
</feature>
<accession>F2UKH4</accession>
<sequence length="1461" mass="160073">MNKPTEHDAGGGGGGDGDVGEDRNGEPAAAHPPAPATGRGDSTATPSHHSNKNSTTTLANDTEQPVGDSSSTMMKREEAASDDTAQQQQQQQQQQLGEPAASTKVRRSGRQRNTITSYAQFDVDESDSEDLEPPEFDIVQIVEADAYPTAQVVAMNSRNMTPEHILRHGLTNPLLFTERDHLDMKLPPADFTISQVRDAVGAKRKLDVLNVQTQEGENMTMQAFTEYFASPNKTALKNVISLEFSRTRLDPRVQSPRVVRHIDLIDNAWPPERKQAQRDPTNNIKTMKYPKVQKYCLMSVGGCFTDFHIDMGGTSVWYHILRGSKIFWVCPPTDHNMRLFKDWTRSHQRRFFGDLNPEHFGRIDLSAGNTFFIPSGWIHGVYTPEDTIVFGGNYLHPFALGSQLRVLHLENQLRVPSSQQFPFFEELMWYTARQYVRPLLCSVIAGFGARVCAAKEAAKRMRAAWRREMRTKGGALPASTDGTAQVKRRRNKGAPKWLFGLERPISDLEWDGAKDLASTLDTWLSKQKHRRHIPSEIGDGQLLVATLQVLCLLHSSLVAAASTDTTDVKAQDHQTAVDGGSGGGGGGEDDDGLDEEQLASLHASVPPHFTYVLLEHGGCGVRTAAKCWHSTPAVVQAGVRALLDGLPPPPPVTTPPYPPLTAGEEQEDALVLARMEAVMRGDEHTDVGDGGDGDVKEEEAEGKQALEARGQDKRNSNGRGRTSKTVSSSCESGVGNTNDSAEKEEDDEEEDEEEEDSDESESDVGGANDDSSDEDYEGEGKGEASYSSDDDDDDDDDSCGEEEQEGDGGDTSTTTKHQPSSPSLPSPSSRRAPRRRRRTKYERPAWRPTSDHMQRVRTLQTKLKARERPQHTLTAGDVQVQSPRVASASLQDVMRRFGVKFTTSGAAVVANKSKHAHVATKDGGRARNDGGGGGGGGAGRVCGTGTRPPPRQSATTTTATATATAASTAQATAMTPADRKRRGGGGGFAFGSSTSLAALSSISIDRTCLHKPAANGDNDPSAGDASVRGGGGGGGGDNSRRTHARGSVGATTTSEQHGQQQQQPRKQRQFRDGRGNESRFGRMHVRTETDPKTRRDSNTRAGGGGSGGRWVKGPAQPSYMDDRRRQQHMDEGHGTRHSREPHHHQSSHHHRHQHDHHHHHDHQQSSHHHHRDHRDRQQQRQSGAHGGASQQAHKRWKSSDAHASHMTHARHHAPTASHQPVGGATEHFHPERQQLLQQQQQEEYEGEHMHASGPYNEQQHRDGDRCHQASVHDNPYFNAAHARVNAQQPSYPYPPHTTAQYAADQYTDYHHQRPHHQDQRQNEHKEYQQHVHAAHYDSGQRVGYTAPHHDYQHQQYNYPPFGHDHAHVHPQDYGNQQTHWYGTAGTHDAVVYGDDNGGGAGYGVGVHGDDGAPRDGARDDDGAYDGANDGANDGAYDGAYDDDARASRVAASIQLLNDLLS</sequence>
<evidence type="ECO:0000256" key="4">
    <source>
        <dbReference type="ARBA" id="ARBA00023015"/>
    </source>
</evidence>
<feature type="compositionally biased region" description="Gly residues" evidence="6">
    <location>
        <begin position="929"/>
        <end position="942"/>
    </location>
</feature>
<evidence type="ECO:0000256" key="3">
    <source>
        <dbReference type="ARBA" id="ARBA00023004"/>
    </source>
</evidence>
<reference evidence="8" key="1">
    <citation type="submission" date="2009-08" db="EMBL/GenBank/DDBJ databases">
        <title>Annotation of Salpingoeca rosetta.</title>
        <authorList>
            <consortium name="The Broad Institute Genome Sequencing Platform"/>
            <person name="Russ C."/>
            <person name="Cuomo C."/>
            <person name="Burger G."/>
            <person name="Gray M.W."/>
            <person name="Holland P.W.H."/>
            <person name="King N."/>
            <person name="Lang F.B.F."/>
            <person name="Roger A.J."/>
            <person name="Ruiz-Trillo I."/>
            <person name="Young S.K."/>
            <person name="Zeng Q."/>
            <person name="Gargeya S."/>
            <person name="Alvarado L."/>
            <person name="Berlin A."/>
            <person name="Chapman S.B."/>
            <person name="Chen Z."/>
            <person name="Freedman E."/>
            <person name="Gellesch M."/>
            <person name="Goldberg J."/>
            <person name="Griggs A."/>
            <person name="Gujja S."/>
            <person name="Heilman E."/>
            <person name="Heiman D."/>
            <person name="Howarth C."/>
            <person name="Mehta T."/>
            <person name="Neiman D."/>
            <person name="Pearson M."/>
            <person name="Roberts A."/>
            <person name="Saif S."/>
            <person name="Shea T."/>
            <person name="Shenoy N."/>
            <person name="Sisk P."/>
            <person name="Stolte C."/>
            <person name="Sykes S."/>
            <person name="White J."/>
            <person name="Yandava C."/>
            <person name="Haas B."/>
            <person name="Nusbaum C."/>
            <person name="Birren B."/>
        </authorList>
    </citation>
    <scope>NUCLEOTIDE SEQUENCE [LARGE SCALE GENOMIC DNA]</scope>
    <source>
        <strain evidence="8">ATCC 50818</strain>
    </source>
</reference>
<evidence type="ECO:0000256" key="1">
    <source>
        <dbReference type="ARBA" id="ARBA00022723"/>
    </source>
</evidence>
<protein>
    <recommendedName>
        <fullName evidence="7">JmjC domain-containing protein</fullName>
    </recommendedName>
</protein>
<feature type="compositionally biased region" description="Acidic residues" evidence="6">
    <location>
        <begin position="788"/>
        <end position="808"/>
    </location>
</feature>
<feature type="domain" description="JmjC" evidence="7">
    <location>
        <begin position="244"/>
        <end position="411"/>
    </location>
</feature>
<feature type="region of interest" description="Disordered" evidence="6">
    <location>
        <begin position="1"/>
        <end position="113"/>
    </location>
</feature>
<feature type="compositionally biased region" description="Polar residues" evidence="6">
    <location>
        <begin position="40"/>
        <end position="73"/>
    </location>
</feature>
<feature type="region of interest" description="Disordered" evidence="6">
    <location>
        <begin position="564"/>
        <end position="593"/>
    </location>
</feature>
<feature type="compositionally biased region" description="Gly residues" evidence="6">
    <location>
        <begin position="1101"/>
        <end position="1110"/>
    </location>
</feature>
<organism evidence="9">
    <name type="scientific">Salpingoeca rosetta (strain ATCC 50818 / BSB-021)</name>
    <dbReference type="NCBI Taxonomy" id="946362"/>
    <lineage>
        <taxon>Eukaryota</taxon>
        <taxon>Choanoflagellata</taxon>
        <taxon>Craspedida</taxon>
        <taxon>Salpingoecidae</taxon>
        <taxon>Salpingoeca</taxon>
    </lineage>
</organism>
<evidence type="ECO:0000259" key="7">
    <source>
        <dbReference type="PROSITE" id="PS51184"/>
    </source>
</evidence>
<keyword evidence="4" id="KW-0805">Transcription regulation</keyword>
<dbReference type="Gene3D" id="2.60.120.650">
    <property type="entry name" value="Cupin"/>
    <property type="match status" value="1"/>
</dbReference>
<evidence type="ECO:0000313" key="8">
    <source>
        <dbReference type="EMBL" id="EGD77623.1"/>
    </source>
</evidence>
<feature type="region of interest" description="Disordered" evidence="6">
    <location>
        <begin position="681"/>
        <end position="879"/>
    </location>
</feature>
<feature type="compositionally biased region" description="Basic and acidic residues" evidence="6">
    <location>
        <begin position="919"/>
        <end position="928"/>
    </location>
</feature>
<feature type="compositionally biased region" description="Basic and acidic residues" evidence="6">
    <location>
        <begin position="1069"/>
        <end position="1098"/>
    </location>
</feature>
<evidence type="ECO:0000256" key="5">
    <source>
        <dbReference type="ARBA" id="ARBA00023163"/>
    </source>
</evidence>
<keyword evidence="1" id="KW-0479">Metal-binding</keyword>
<dbReference type="GeneID" id="16071067"/>
<dbReference type="InterPro" id="IPR003347">
    <property type="entry name" value="JmjC_dom"/>
</dbReference>
<dbReference type="GO" id="GO:0046872">
    <property type="term" value="F:metal ion binding"/>
    <property type="evidence" value="ECO:0007669"/>
    <property type="project" value="UniProtKB-KW"/>
</dbReference>
<dbReference type="EMBL" id="GL832978">
    <property type="protein sequence ID" value="EGD77623.1"/>
    <property type="molecule type" value="Genomic_DNA"/>
</dbReference>
<proteinExistence type="predicted"/>
<dbReference type="RefSeq" id="XP_004990511.1">
    <property type="nucleotide sequence ID" value="XM_004990454.1"/>
</dbReference>
<feature type="region of interest" description="Disordered" evidence="6">
    <location>
        <begin position="1013"/>
        <end position="1271"/>
    </location>
</feature>
<dbReference type="PROSITE" id="PS51184">
    <property type="entry name" value="JMJC"/>
    <property type="match status" value="1"/>
</dbReference>
<evidence type="ECO:0000256" key="6">
    <source>
        <dbReference type="SAM" id="MobiDB-lite"/>
    </source>
</evidence>
<dbReference type="eggNOG" id="KOG1633">
    <property type="taxonomic scope" value="Eukaryota"/>
</dbReference>
<feature type="compositionally biased region" description="Basic residues" evidence="6">
    <location>
        <begin position="1139"/>
        <end position="1173"/>
    </location>
</feature>
<feature type="compositionally biased region" description="Low complexity" evidence="6">
    <location>
        <begin position="86"/>
        <end position="95"/>
    </location>
</feature>
<name>F2UKH4_SALR5</name>
<feature type="compositionally biased region" description="Basic and acidic residues" evidence="6">
    <location>
        <begin position="1120"/>
        <end position="1138"/>
    </location>
</feature>
<evidence type="ECO:0000256" key="2">
    <source>
        <dbReference type="ARBA" id="ARBA00023002"/>
    </source>
</evidence>
<keyword evidence="9" id="KW-1185">Reference proteome</keyword>
<feature type="compositionally biased region" description="Basic and acidic residues" evidence="6">
    <location>
        <begin position="1258"/>
        <end position="1267"/>
    </location>
</feature>
<evidence type="ECO:0000313" key="9">
    <source>
        <dbReference type="Proteomes" id="UP000007799"/>
    </source>
</evidence>
<dbReference type="PANTHER" id="PTHR23123">
    <property type="entry name" value="PHD/F-BOX CONTAINING PROTEIN"/>
    <property type="match status" value="1"/>
</dbReference>
<keyword evidence="3" id="KW-0408">Iron</keyword>
<gene>
    <name evidence="8" type="ORF">PTSG_08718</name>
</gene>
<feature type="compositionally biased region" description="Basic and acidic residues" evidence="6">
    <location>
        <begin position="701"/>
        <end position="715"/>
    </location>
</feature>
<feature type="compositionally biased region" description="Basic and acidic residues" evidence="6">
    <location>
        <begin position="841"/>
        <end position="854"/>
    </location>
</feature>
<feature type="compositionally biased region" description="Basic residues" evidence="6">
    <location>
        <begin position="831"/>
        <end position="840"/>
    </location>
</feature>
<feature type="compositionally biased region" description="Basic and acidic residues" evidence="6">
    <location>
        <begin position="1408"/>
        <end position="1421"/>
    </location>
</feature>
<dbReference type="InterPro" id="IPR050690">
    <property type="entry name" value="JHDM1_Histone_Demethylase"/>
</dbReference>
<dbReference type="SUPFAM" id="SSF51197">
    <property type="entry name" value="Clavaminate synthase-like"/>
    <property type="match status" value="1"/>
</dbReference>
<keyword evidence="5" id="KW-0804">Transcription</keyword>
<dbReference type="Proteomes" id="UP000007799">
    <property type="component" value="Unassembled WGS sequence"/>
</dbReference>
<feature type="compositionally biased region" description="Low complexity" evidence="6">
    <location>
        <begin position="1424"/>
        <end position="1438"/>
    </location>
</feature>
<dbReference type="InParanoid" id="F2UKH4"/>
<feature type="region of interest" description="Disordered" evidence="6">
    <location>
        <begin position="1408"/>
        <end position="1440"/>
    </location>
</feature>
<dbReference type="KEGG" id="sre:PTSG_08718"/>
<feature type="compositionally biased region" description="Acidic residues" evidence="6">
    <location>
        <begin position="689"/>
        <end position="700"/>
    </location>
</feature>
<keyword evidence="2" id="KW-0560">Oxidoreductase</keyword>
<feature type="compositionally biased region" description="Gly residues" evidence="6">
    <location>
        <begin position="1028"/>
        <end position="1037"/>
    </location>
</feature>
<feature type="compositionally biased region" description="Acidic residues" evidence="6">
    <location>
        <begin position="742"/>
        <end position="762"/>
    </location>
</feature>
<feature type="compositionally biased region" description="Low complexity" evidence="6">
    <location>
        <begin position="943"/>
        <end position="976"/>
    </location>
</feature>
<dbReference type="GO" id="GO:0016491">
    <property type="term" value="F:oxidoreductase activity"/>
    <property type="evidence" value="ECO:0007669"/>
    <property type="project" value="UniProtKB-KW"/>
</dbReference>
<dbReference type="SMART" id="SM00558">
    <property type="entry name" value="JmjC"/>
    <property type="match status" value="1"/>
</dbReference>
<dbReference type="STRING" id="946362.F2UKH4"/>
<feature type="compositionally biased region" description="Polar residues" evidence="6">
    <location>
        <begin position="717"/>
        <end position="738"/>
    </location>
</feature>
<dbReference type="OrthoDB" id="5876800at2759"/>